<comment type="caution">
    <text evidence="1">The sequence shown here is derived from an EMBL/GenBank/DDBJ whole genome shotgun (WGS) entry which is preliminary data.</text>
</comment>
<dbReference type="RefSeq" id="WP_121622716.1">
    <property type="nucleotide sequence ID" value="NZ_JACIIW010000001.1"/>
</dbReference>
<protein>
    <recommendedName>
        <fullName evidence="3">Head-tail adaptor protein</fullName>
    </recommendedName>
</protein>
<dbReference type="OrthoDB" id="7205619at2"/>
<organism evidence="1 2">
    <name type="scientific">Xanthobacter tagetidis</name>
    <dbReference type="NCBI Taxonomy" id="60216"/>
    <lineage>
        <taxon>Bacteria</taxon>
        <taxon>Pseudomonadati</taxon>
        <taxon>Pseudomonadota</taxon>
        <taxon>Alphaproteobacteria</taxon>
        <taxon>Hyphomicrobiales</taxon>
        <taxon>Xanthobacteraceae</taxon>
        <taxon>Xanthobacter</taxon>
    </lineage>
</organism>
<name>A0A3L7AGA8_9HYPH</name>
<evidence type="ECO:0000313" key="1">
    <source>
        <dbReference type="EMBL" id="RLP79506.1"/>
    </source>
</evidence>
<accession>A0A3L7AGA8</accession>
<reference evidence="1 2" key="1">
    <citation type="submission" date="2018-10" db="EMBL/GenBank/DDBJ databases">
        <title>Xanthobacter tagetidis genome sequencing and assembly.</title>
        <authorList>
            <person name="Maclea K.S."/>
            <person name="Goen A.E."/>
            <person name="Fatima S.A."/>
        </authorList>
    </citation>
    <scope>NUCLEOTIDE SEQUENCE [LARGE SCALE GENOMIC DNA]</scope>
    <source>
        <strain evidence="1 2">ATCC 700314</strain>
    </source>
</reference>
<evidence type="ECO:0008006" key="3">
    <source>
        <dbReference type="Google" id="ProtNLM"/>
    </source>
</evidence>
<dbReference type="EMBL" id="RCTF01000005">
    <property type="protein sequence ID" value="RLP79506.1"/>
    <property type="molecule type" value="Genomic_DNA"/>
</dbReference>
<evidence type="ECO:0000313" key="2">
    <source>
        <dbReference type="Proteomes" id="UP000269692"/>
    </source>
</evidence>
<dbReference type="Proteomes" id="UP000269692">
    <property type="component" value="Unassembled WGS sequence"/>
</dbReference>
<dbReference type="AlphaFoldDB" id="A0A3L7AGA8"/>
<proteinExistence type="predicted"/>
<sequence length="124" mass="12735">MTSPLAGLSRTIGSALSGIFFDAVLYRDAAAAGPNDWTPGAVTTTSYPCKALADAWSAYQIAGGMVAGSDAKVLILAASLSIEPQAGDRVTVRGETYALVSDGGSRPAVMGDPAKALWECRGRR</sequence>
<gene>
    <name evidence="1" type="ORF">D9R14_07525</name>
</gene>
<keyword evidence="2" id="KW-1185">Reference proteome</keyword>